<dbReference type="RefSeq" id="XP_018995865.1">
    <property type="nucleotide sequence ID" value="XM_019135462.1"/>
</dbReference>
<proteinExistence type="predicted"/>
<evidence type="ECO:0000313" key="3">
    <source>
        <dbReference type="EMBL" id="ODN81546.1"/>
    </source>
</evidence>
<dbReference type="Gene3D" id="1.20.5.510">
    <property type="entry name" value="Single helix bin"/>
    <property type="match status" value="1"/>
</dbReference>
<evidence type="ECO:0000313" key="4">
    <source>
        <dbReference type="Proteomes" id="UP000094065"/>
    </source>
</evidence>
<organism evidence="3 4">
    <name type="scientific">Cryptococcus amylolentus CBS 6039</name>
    <dbReference type="NCBI Taxonomy" id="1295533"/>
    <lineage>
        <taxon>Eukaryota</taxon>
        <taxon>Fungi</taxon>
        <taxon>Dikarya</taxon>
        <taxon>Basidiomycota</taxon>
        <taxon>Agaricomycotina</taxon>
        <taxon>Tremellomycetes</taxon>
        <taxon>Tremellales</taxon>
        <taxon>Cryptococcaceae</taxon>
        <taxon>Cryptococcus</taxon>
    </lineage>
</organism>
<feature type="compositionally biased region" description="Basic and acidic residues" evidence="1">
    <location>
        <begin position="519"/>
        <end position="531"/>
    </location>
</feature>
<keyword evidence="4" id="KW-1185">Reference proteome</keyword>
<feature type="transmembrane region" description="Helical" evidence="2">
    <location>
        <begin position="348"/>
        <end position="373"/>
    </location>
</feature>
<protein>
    <submittedName>
        <fullName evidence="3">Uncharacterized protein</fullName>
    </submittedName>
</protein>
<keyword evidence="2" id="KW-1133">Transmembrane helix</keyword>
<keyword evidence="2" id="KW-0472">Membrane</keyword>
<feature type="region of interest" description="Disordered" evidence="1">
    <location>
        <begin position="514"/>
        <end position="588"/>
    </location>
</feature>
<dbReference type="Gene3D" id="2.60.120.260">
    <property type="entry name" value="Galactose-binding domain-like"/>
    <property type="match status" value="2"/>
</dbReference>
<dbReference type="EMBL" id="AWGJ01000003">
    <property type="protein sequence ID" value="ODN81546.1"/>
    <property type="molecule type" value="Genomic_DNA"/>
</dbReference>
<feature type="compositionally biased region" description="Gly residues" evidence="1">
    <location>
        <begin position="536"/>
        <end position="546"/>
    </location>
</feature>
<feature type="compositionally biased region" description="Low complexity" evidence="1">
    <location>
        <begin position="457"/>
        <end position="469"/>
    </location>
</feature>
<comment type="caution">
    <text evidence="3">The sequence shown here is derived from an EMBL/GenBank/DDBJ whole genome shotgun (WGS) entry which is preliminary data.</text>
</comment>
<gene>
    <name evidence="3" type="ORF">L202_01965</name>
</gene>
<feature type="region of interest" description="Disordered" evidence="1">
    <location>
        <begin position="283"/>
        <end position="347"/>
    </location>
</feature>
<reference evidence="3 4" key="1">
    <citation type="submission" date="2016-06" db="EMBL/GenBank/DDBJ databases">
        <title>Evolution of pathogenesis and genome organization in the Tremellales.</title>
        <authorList>
            <person name="Cuomo C."/>
            <person name="Litvintseva A."/>
            <person name="Heitman J."/>
            <person name="Chen Y."/>
            <person name="Sun S."/>
            <person name="Springer D."/>
            <person name="Dromer F."/>
            <person name="Young S."/>
            <person name="Zeng Q."/>
            <person name="Chapman S."/>
            <person name="Gujja S."/>
            <person name="Saif S."/>
            <person name="Birren B."/>
        </authorList>
    </citation>
    <scope>NUCLEOTIDE SEQUENCE [LARGE SCALE GENOMIC DNA]</scope>
    <source>
        <strain evidence="3 4">CBS 6039</strain>
    </source>
</reference>
<dbReference type="Proteomes" id="UP000094065">
    <property type="component" value="Unassembled WGS sequence"/>
</dbReference>
<name>A0A1E3I0M2_9TREE</name>
<feature type="region of interest" description="Disordered" evidence="1">
    <location>
        <begin position="446"/>
        <end position="489"/>
    </location>
</feature>
<evidence type="ECO:0000256" key="2">
    <source>
        <dbReference type="SAM" id="Phobius"/>
    </source>
</evidence>
<keyword evidence="2" id="KW-0812">Transmembrane</keyword>
<sequence length="588" mass="61502">MEVIINDVSPQLAYYTGESSTSGWIVNHGLNTTYPDTYTSSYLKSTFHGTFGDGDRVVYTFNGTEVGVFGGKRPNHGSFGVILDDEAEIVSDGYSEKSIFNQALYTRSGLDSSVEHTITITNRPNDQTSAAAGIDHWLDIDYISTSLPLSEGSQLQTTFIDDTSVIITYSDTWASFGSGNGGFYNLTEHLTSTIGDEMSFQFTGSSIQLFASVNTDHGNYSVTLDGGDARVFNAENWELIYGTPMFSATGLGEGNHTIKLSNLGGGTGGENVFGFDYAVVNSTSSSPSSSAGVSATTKVVSSAGEDPSTVTEHQSSSSSPSPSSFASSSNSTAIGGASSDSSSSSTNAAALAGGIVGGLIALSLLTFLAFWLLRRRRRQQQQQKPRVDSYYAGWAPAPGQGAGEVWPGVSTGGGLGTSGMREARRGNSNAVTHPFMSSYPAPSPPIAEVYARPGTASSTPSSRQSYSQSPSPPQPQQEDSSPLFFAHVPPPPTSNASSYLLSFYTPSALPTSYAASSRASEEHEPLPRGGRDGYQQGFGLGGGGGNALRLSEGPDQPDQGVGGRGGLPPDYAQATRPLPGDMSRSGRP</sequence>
<dbReference type="GeneID" id="30153274"/>
<feature type="compositionally biased region" description="Low complexity" evidence="1">
    <location>
        <begin position="283"/>
        <end position="297"/>
    </location>
</feature>
<dbReference type="STRING" id="1295533.A0A1E3I0M2"/>
<dbReference type="AlphaFoldDB" id="A0A1E3I0M2"/>
<dbReference type="OrthoDB" id="2563128at2759"/>
<accession>A0A1E3I0M2</accession>
<evidence type="ECO:0000256" key="1">
    <source>
        <dbReference type="SAM" id="MobiDB-lite"/>
    </source>
</evidence>
<feature type="compositionally biased region" description="Low complexity" evidence="1">
    <location>
        <begin position="315"/>
        <end position="347"/>
    </location>
</feature>